<evidence type="ECO:0000313" key="3">
    <source>
        <dbReference type="Proteomes" id="UP000194225"/>
    </source>
</evidence>
<name>A0ABX3XML3_STRPT</name>
<dbReference type="RefSeq" id="WP_244329745.1">
    <property type="nucleotide sequence ID" value="NZ_BAABSS010000073.1"/>
</dbReference>
<accession>A0ABX3XML3</accession>
<dbReference type="EMBL" id="MIGA01000070">
    <property type="protein sequence ID" value="OSY37153.1"/>
    <property type="molecule type" value="Genomic_DNA"/>
</dbReference>
<dbReference type="Gene3D" id="2.30.110.10">
    <property type="entry name" value="Electron Transport, Fmn-binding Protein, Chain A"/>
    <property type="match status" value="1"/>
</dbReference>
<dbReference type="GeneID" id="90925995"/>
<proteinExistence type="predicted"/>
<dbReference type="Proteomes" id="UP000194225">
    <property type="component" value="Unassembled WGS sequence"/>
</dbReference>
<reference evidence="2 3" key="1">
    <citation type="submission" date="2016-09" db="EMBL/GenBank/DDBJ databases">
        <title>Streptomyces platensis DSM40041, a candidate organism with high potential of specific P450 cytochromes.</title>
        <authorList>
            <person name="Grumaz C."/>
            <person name="Vainshtein Y."/>
            <person name="Kirstahler P."/>
            <person name="Sohn K."/>
        </authorList>
    </citation>
    <scope>NUCLEOTIDE SEQUENCE [LARGE SCALE GENOMIC DNA]</scope>
    <source>
        <strain evidence="2 3">DSM 40041</strain>
    </source>
</reference>
<organism evidence="2 3">
    <name type="scientific">Streptomyces platensis</name>
    <dbReference type="NCBI Taxonomy" id="58346"/>
    <lineage>
        <taxon>Bacteria</taxon>
        <taxon>Bacillati</taxon>
        <taxon>Actinomycetota</taxon>
        <taxon>Actinomycetes</taxon>
        <taxon>Kitasatosporales</taxon>
        <taxon>Streptomycetaceae</taxon>
        <taxon>Streptomyces</taxon>
    </lineage>
</organism>
<evidence type="ECO:0000256" key="1">
    <source>
        <dbReference type="SAM" id="MobiDB-lite"/>
    </source>
</evidence>
<feature type="region of interest" description="Disordered" evidence="1">
    <location>
        <begin position="1"/>
        <end position="43"/>
    </location>
</feature>
<keyword evidence="3" id="KW-1185">Reference proteome</keyword>
<dbReference type="SUPFAM" id="SSF50475">
    <property type="entry name" value="FMN-binding split barrel"/>
    <property type="match status" value="1"/>
</dbReference>
<dbReference type="InterPro" id="IPR012349">
    <property type="entry name" value="Split_barrel_FMN-bd"/>
</dbReference>
<evidence type="ECO:0000313" key="2">
    <source>
        <dbReference type="EMBL" id="OSY37153.1"/>
    </source>
</evidence>
<feature type="compositionally biased region" description="Gly residues" evidence="1">
    <location>
        <begin position="8"/>
        <end position="20"/>
    </location>
</feature>
<comment type="caution">
    <text evidence="2">The sequence shown here is derived from an EMBL/GenBank/DDBJ whole genome shotgun (WGS) entry which is preliminary data.</text>
</comment>
<evidence type="ECO:0008006" key="4">
    <source>
        <dbReference type="Google" id="ProtNLM"/>
    </source>
</evidence>
<protein>
    <recommendedName>
        <fullName evidence="4">Pyridoxamine 5'-phosphate oxidase</fullName>
    </recommendedName>
</protein>
<gene>
    <name evidence="2" type="ORF">BG653_06602</name>
</gene>
<feature type="compositionally biased region" description="Low complexity" evidence="1">
    <location>
        <begin position="22"/>
        <end position="34"/>
    </location>
</feature>
<sequence length="270" mass="26295">MAEMSAAGGAGETGGTGEAGGTDRAQGAGRAGDAAGPGGVAGSGGAAGAGAGVGGAVGQEGAAAAGSACPEVIRRALAAHTTMTLAYVDEDGPQACAVLYATGAVEGAEGGEGAVTAGATEVPGATDDADGADVSVAPGVSGVAAGGAAGAAGGLEAGAGPALYFVTATTTRHGRALAEPGTRVAFTAQRDGQEWSGLTGLQGRGRCRPLTGAERAAGWQVYIERFPFVAASDRLRDALERTTLWELRPDWLRLIDNGQGFGHKEEWSRG</sequence>